<gene>
    <name evidence="1" type="ORF">GMARGA_LOCUS4934</name>
</gene>
<sequence length="370" mass="43128">MSKTYKAIFQLSKWIRKGKKNQNQKIDTALKKEMTLSIREINKELNVEIASVGEQWSSELIQDLKGSHTKEHFSSQFKEKSLNLEEMPGKWKNIYKPKEYIQEGIYYSVNENITEEEWAQALILQDDKTLVTWSQLKVIKGATRKGRKPIWFKHLESIVLQNLATRKIKDDFYTSTDLRGLAISNLQCLTADRRIKDWVITKEIDSEPILGHIIKKNSNSVLIEHWKELDYLDKQRENIGCPPQGCSRISIENDQDQNESVAGIIELMSVKDLEIELNKIEGYSRNKWNNLVDSIAKKGAQDNNIPIVDFQEILSLRVLILWKNYLLDSPIRKMLQTIEEFTAGIEWLYSSQIQDLENDLINTNFLWPNL</sequence>
<protein>
    <submittedName>
        <fullName evidence="1">37135_t:CDS:1</fullName>
    </submittedName>
</protein>
<dbReference type="EMBL" id="CAJVQB010002019">
    <property type="protein sequence ID" value="CAG8559194.1"/>
    <property type="molecule type" value="Genomic_DNA"/>
</dbReference>
<evidence type="ECO:0000313" key="1">
    <source>
        <dbReference type="EMBL" id="CAG8559194.1"/>
    </source>
</evidence>
<name>A0ABN7UBZ6_GIGMA</name>
<accession>A0ABN7UBZ6</accession>
<keyword evidence="2" id="KW-1185">Reference proteome</keyword>
<proteinExistence type="predicted"/>
<organism evidence="1 2">
    <name type="scientific">Gigaspora margarita</name>
    <dbReference type="NCBI Taxonomy" id="4874"/>
    <lineage>
        <taxon>Eukaryota</taxon>
        <taxon>Fungi</taxon>
        <taxon>Fungi incertae sedis</taxon>
        <taxon>Mucoromycota</taxon>
        <taxon>Glomeromycotina</taxon>
        <taxon>Glomeromycetes</taxon>
        <taxon>Diversisporales</taxon>
        <taxon>Gigasporaceae</taxon>
        <taxon>Gigaspora</taxon>
    </lineage>
</organism>
<reference evidence="1 2" key="1">
    <citation type="submission" date="2021-06" db="EMBL/GenBank/DDBJ databases">
        <authorList>
            <person name="Kallberg Y."/>
            <person name="Tangrot J."/>
            <person name="Rosling A."/>
        </authorList>
    </citation>
    <scope>NUCLEOTIDE SEQUENCE [LARGE SCALE GENOMIC DNA]</scope>
    <source>
        <strain evidence="1 2">120-4 pot B 10/14</strain>
    </source>
</reference>
<comment type="caution">
    <text evidence="1">The sequence shown here is derived from an EMBL/GenBank/DDBJ whole genome shotgun (WGS) entry which is preliminary data.</text>
</comment>
<evidence type="ECO:0000313" key="2">
    <source>
        <dbReference type="Proteomes" id="UP000789901"/>
    </source>
</evidence>
<dbReference type="Proteomes" id="UP000789901">
    <property type="component" value="Unassembled WGS sequence"/>
</dbReference>